<dbReference type="Proteomes" id="UP000321662">
    <property type="component" value="Unassembled WGS sequence"/>
</dbReference>
<feature type="transmembrane region" description="Helical" evidence="6">
    <location>
        <begin position="307"/>
        <end position="331"/>
    </location>
</feature>
<proteinExistence type="predicted"/>
<comment type="subcellular location">
    <subcellularLocation>
        <location evidence="1">Cell membrane</location>
        <topology evidence="1">Multi-pass membrane protein</topology>
    </subcellularLocation>
</comment>
<evidence type="ECO:0000256" key="6">
    <source>
        <dbReference type="SAM" id="Phobius"/>
    </source>
</evidence>
<keyword evidence="8" id="KW-1185">Reference proteome</keyword>
<gene>
    <name evidence="7" type="primary">rfbX</name>
    <name evidence="7" type="ORF">AKA01nite_06540</name>
</gene>
<feature type="transmembrane region" description="Helical" evidence="6">
    <location>
        <begin position="343"/>
        <end position="362"/>
    </location>
</feature>
<accession>A0A511ATI9</accession>
<dbReference type="InterPro" id="IPR050833">
    <property type="entry name" value="Poly_Biosynth_Transport"/>
</dbReference>
<name>A0A511ATI9_9LACT</name>
<keyword evidence="3 6" id="KW-0812">Transmembrane</keyword>
<reference evidence="7 8" key="1">
    <citation type="submission" date="2019-07" db="EMBL/GenBank/DDBJ databases">
        <title>Whole genome shotgun sequence of Alkalibacterium kapii NBRC 103247.</title>
        <authorList>
            <person name="Hosoyama A."/>
            <person name="Uohara A."/>
            <person name="Ohji S."/>
            <person name="Ichikawa N."/>
        </authorList>
    </citation>
    <scope>NUCLEOTIDE SEQUENCE [LARGE SCALE GENOMIC DNA]</scope>
    <source>
        <strain evidence="7 8">NBRC 103247</strain>
    </source>
</reference>
<feature type="transmembrane region" description="Helical" evidence="6">
    <location>
        <begin position="57"/>
        <end position="74"/>
    </location>
</feature>
<feature type="transmembrane region" description="Helical" evidence="6">
    <location>
        <begin position="172"/>
        <end position="194"/>
    </location>
</feature>
<dbReference type="Pfam" id="PF13440">
    <property type="entry name" value="Polysacc_synt_3"/>
    <property type="match status" value="1"/>
</dbReference>
<evidence type="ECO:0000256" key="4">
    <source>
        <dbReference type="ARBA" id="ARBA00022989"/>
    </source>
</evidence>
<evidence type="ECO:0000256" key="1">
    <source>
        <dbReference type="ARBA" id="ARBA00004651"/>
    </source>
</evidence>
<organism evidence="7 8">
    <name type="scientific">Alkalibacterium kapii</name>
    <dbReference type="NCBI Taxonomy" id="426704"/>
    <lineage>
        <taxon>Bacteria</taxon>
        <taxon>Bacillati</taxon>
        <taxon>Bacillota</taxon>
        <taxon>Bacilli</taxon>
        <taxon>Lactobacillales</taxon>
        <taxon>Carnobacteriaceae</taxon>
        <taxon>Alkalibacterium</taxon>
    </lineage>
</organism>
<dbReference type="AlphaFoldDB" id="A0A511ATI9"/>
<keyword evidence="4 6" id="KW-1133">Transmembrane helix</keyword>
<evidence type="ECO:0000313" key="8">
    <source>
        <dbReference type="Proteomes" id="UP000321662"/>
    </source>
</evidence>
<sequence>MVNITRFINYKSKKIKKNKFTKNIIMLTSGSLIAQIINTFSTPLITRLYSPEEYGVLTIYGSILAMMSISSLNYEQAIPIADDEDAANNVLFLSFSILFTFVISTTFIIAMFGSSIFEYYDDSGILYTYRYFLPIGMLFTGMYRIFIKYAYRKKNFDIIYRTKVTQSITGNLVKIFGGFFGLGSIMLIIGKIVANSAGVINLSKQLSSESYSNLSISKLYWSFKRYIKFPLYLTPSTFFQKFTNQIPIIFIGILYGSEMLGYYGLAYNIVKLPMNLIGQSVSNVFYAEAATLGKSDPIKLKRLSDKLIIRLVFIGMIPLIVILLFGPHLFSLFFGIEWYHSGVYARVISFLVFSNFIFTPVSRVYEVYEKQREIFLLSLFRLFISGLGFGVSYILNLNFIWALILYVIALSFVYLITYLKAQRILTDQIRLFNIYKGQK</sequence>
<keyword evidence="2" id="KW-1003">Cell membrane</keyword>
<dbReference type="RefSeq" id="WP_146923755.1">
    <property type="nucleotide sequence ID" value="NZ_BJUY01000005.1"/>
</dbReference>
<dbReference type="OrthoDB" id="109075at2"/>
<feature type="transmembrane region" description="Helical" evidence="6">
    <location>
        <begin position="374"/>
        <end position="394"/>
    </location>
</feature>
<feature type="transmembrane region" description="Helical" evidence="6">
    <location>
        <begin position="400"/>
        <end position="419"/>
    </location>
</feature>
<feature type="transmembrane region" description="Helical" evidence="6">
    <location>
        <begin position="246"/>
        <end position="265"/>
    </location>
</feature>
<evidence type="ECO:0000256" key="5">
    <source>
        <dbReference type="ARBA" id="ARBA00023136"/>
    </source>
</evidence>
<dbReference type="GO" id="GO:0005886">
    <property type="term" value="C:plasma membrane"/>
    <property type="evidence" value="ECO:0007669"/>
    <property type="project" value="UniProtKB-SubCell"/>
</dbReference>
<feature type="transmembrane region" description="Helical" evidence="6">
    <location>
        <begin position="86"/>
        <end position="111"/>
    </location>
</feature>
<evidence type="ECO:0000256" key="3">
    <source>
        <dbReference type="ARBA" id="ARBA00022692"/>
    </source>
</evidence>
<dbReference type="PANTHER" id="PTHR30250">
    <property type="entry name" value="PST FAMILY PREDICTED COLANIC ACID TRANSPORTER"/>
    <property type="match status" value="1"/>
</dbReference>
<dbReference type="EMBL" id="BJUY01000005">
    <property type="protein sequence ID" value="GEK91032.1"/>
    <property type="molecule type" value="Genomic_DNA"/>
</dbReference>
<evidence type="ECO:0000313" key="7">
    <source>
        <dbReference type="EMBL" id="GEK91032.1"/>
    </source>
</evidence>
<dbReference type="PANTHER" id="PTHR30250:SF28">
    <property type="entry name" value="POLYSACCHARIDE BIOSYNTHESIS PROTEIN"/>
    <property type="match status" value="1"/>
</dbReference>
<comment type="caution">
    <text evidence="7">The sequence shown here is derived from an EMBL/GenBank/DDBJ whole genome shotgun (WGS) entry which is preliminary data.</text>
</comment>
<protein>
    <submittedName>
        <fullName evidence="7">Polyhydroxyalkanoate synthase</fullName>
    </submittedName>
</protein>
<feature type="transmembrane region" description="Helical" evidence="6">
    <location>
        <begin position="131"/>
        <end position="151"/>
    </location>
</feature>
<evidence type="ECO:0000256" key="2">
    <source>
        <dbReference type="ARBA" id="ARBA00022475"/>
    </source>
</evidence>
<keyword evidence="5 6" id="KW-0472">Membrane</keyword>
<feature type="transmembrane region" description="Helical" evidence="6">
    <location>
        <begin position="20"/>
        <end position="37"/>
    </location>
</feature>